<evidence type="ECO:0000256" key="1">
    <source>
        <dbReference type="SAM" id="Phobius"/>
    </source>
</evidence>
<dbReference type="STRING" id="1167006.UWK_01679"/>
<sequence>MSIPALLLGTLFVAIGIFMITKAREKMTVLKKYESEHRSSDGGVEFPNIELSRTHTADKGLYTVLSIIGFFVGFLGVLLLVAGVNS</sequence>
<feature type="transmembrane region" description="Helical" evidence="1">
    <location>
        <begin position="6"/>
        <end position="23"/>
    </location>
</feature>
<keyword evidence="1" id="KW-0472">Membrane</keyword>
<dbReference type="KEGG" id="dsf:UWK_01679"/>
<dbReference type="EMBL" id="CP003985">
    <property type="protein sequence ID" value="AGF78237.1"/>
    <property type="molecule type" value="Genomic_DNA"/>
</dbReference>
<dbReference type="AlphaFoldDB" id="M1P995"/>
<name>M1P995_DESSD</name>
<dbReference type="RefSeq" id="WP_015403928.1">
    <property type="nucleotide sequence ID" value="NC_020304.1"/>
</dbReference>
<organism evidence="2 3">
    <name type="scientific">Desulfocapsa sulfexigens (strain DSM 10523 / SB164P1)</name>
    <dbReference type="NCBI Taxonomy" id="1167006"/>
    <lineage>
        <taxon>Bacteria</taxon>
        <taxon>Pseudomonadati</taxon>
        <taxon>Thermodesulfobacteriota</taxon>
        <taxon>Desulfobulbia</taxon>
        <taxon>Desulfobulbales</taxon>
        <taxon>Desulfocapsaceae</taxon>
        <taxon>Desulfocapsa</taxon>
    </lineage>
</organism>
<gene>
    <name evidence="2" type="ordered locus">UWK_01679</name>
</gene>
<protein>
    <submittedName>
        <fullName evidence="2">Uncharacterized protein</fullName>
    </submittedName>
</protein>
<reference evidence="3" key="1">
    <citation type="journal article" date="2013" name="Stand. Genomic Sci.">
        <title>Complete genome sequence of Desulfocapsa sulfexigens, a marine deltaproteobacterium specialized in disproportionating inorganic sulfur compounds.</title>
        <authorList>
            <person name="Finster K.W."/>
            <person name="Kjeldsen K.U."/>
            <person name="Kube M."/>
            <person name="Reinhardt R."/>
            <person name="Mussmann M."/>
            <person name="Amann R."/>
            <person name="Schreiber L."/>
        </authorList>
    </citation>
    <scope>NUCLEOTIDE SEQUENCE [LARGE SCALE GENOMIC DNA]</scope>
    <source>
        <strain evidence="3">DSM 10523 / SB164P1</strain>
    </source>
</reference>
<accession>M1P995</accession>
<dbReference type="Proteomes" id="UP000011721">
    <property type="component" value="Chromosome"/>
</dbReference>
<evidence type="ECO:0000313" key="2">
    <source>
        <dbReference type="EMBL" id="AGF78237.1"/>
    </source>
</evidence>
<dbReference type="HOGENOM" id="CLU_2492816_0_0_7"/>
<evidence type="ECO:0000313" key="3">
    <source>
        <dbReference type="Proteomes" id="UP000011721"/>
    </source>
</evidence>
<proteinExistence type="predicted"/>
<keyword evidence="1" id="KW-0812">Transmembrane</keyword>
<keyword evidence="1" id="KW-1133">Transmembrane helix</keyword>
<feature type="transmembrane region" description="Helical" evidence="1">
    <location>
        <begin position="61"/>
        <end position="84"/>
    </location>
</feature>
<keyword evidence="3" id="KW-1185">Reference proteome</keyword>